<dbReference type="EMBL" id="JAWIIV010000007">
    <property type="protein sequence ID" value="MEC4719660.1"/>
    <property type="molecule type" value="Genomic_DNA"/>
</dbReference>
<evidence type="ECO:0000256" key="2">
    <source>
        <dbReference type="PROSITE-ProRule" id="PRU00169"/>
    </source>
</evidence>
<feature type="domain" description="Response regulatory" evidence="3">
    <location>
        <begin position="157"/>
        <end position="273"/>
    </location>
</feature>
<accession>A0ABU6J7N6</accession>
<keyword evidence="1" id="KW-0597">Phosphoprotein</keyword>
<dbReference type="SUPFAM" id="SSF52172">
    <property type="entry name" value="CheY-like"/>
    <property type="match status" value="1"/>
</dbReference>
<comment type="caution">
    <text evidence="2">Lacks conserved residue(s) required for the propagation of feature annotation.</text>
</comment>
<gene>
    <name evidence="4" type="ORF">RY831_10915</name>
</gene>
<dbReference type="PANTHER" id="PTHR44591">
    <property type="entry name" value="STRESS RESPONSE REGULATOR PROTEIN 1"/>
    <property type="match status" value="1"/>
</dbReference>
<evidence type="ECO:0000313" key="4">
    <source>
        <dbReference type="EMBL" id="MEC4719660.1"/>
    </source>
</evidence>
<evidence type="ECO:0000256" key="1">
    <source>
        <dbReference type="ARBA" id="ARBA00022553"/>
    </source>
</evidence>
<dbReference type="RefSeq" id="WP_326506370.1">
    <property type="nucleotide sequence ID" value="NZ_JAWIIV010000007.1"/>
</dbReference>
<sequence>MMPAQSFPFTVRLLGFGLQEAVAFDTAFAARQGRGCGYVRLEDDNLQDPDLHIAAASNLGALAALAHWRPSELRPALLVGQPAVQLDYPRIEAPFSWDALFELLDRLIERRADALSRLEAADVVTVAERRRRPRPDIDLTDPAEYERLRSAIPTNGAVLVIDRNSASRDYLSELLARQRTPVLWAGDEVTAVELCRSIPMAVVLINTSTPGIDPYRLCWGIKEKDSPVRTTVILLLGKPEEYDRQQARYVGVEGFLNKPIANHHLVAVLKKYLPDTR</sequence>
<name>A0ABU6J7N6_9BURK</name>
<dbReference type="InterPro" id="IPR050595">
    <property type="entry name" value="Bact_response_regulator"/>
</dbReference>
<dbReference type="Gene3D" id="3.40.50.2300">
    <property type="match status" value="1"/>
</dbReference>
<organism evidence="4 5">
    <name type="scientific">Noviherbaspirillum album</name>
    <dbReference type="NCBI Taxonomy" id="3080276"/>
    <lineage>
        <taxon>Bacteria</taxon>
        <taxon>Pseudomonadati</taxon>
        <taxon>Pseudomonadota</taxon>
        <taxon>Betaproteobacteria</taxon>
        <taxon>Burkholderiales</taxon>
        <taxon>Oxalobacteraceae</taxon>
        <taxon>Noviherbaspirillum</taxon>
    </lineage>
</organism>
<comment type="caution">
    <text evidence="4">The sequence shown here is derived from an EMBL/GenBank/DDBJ whole genome shotgun (WGS) entry which is preliminary data.</text>
</comment>
<evidence type="ECO:0000313" key="5">
    <source>
        <dbReference type="Proteomes" id="UP001352263"/>
    </source>
</evidence>
<dbReference type="PANTHER" id="PTHR44591:SF3">
    <property type="entry name" value="RESPONSE REGULATORY DOMAIN-CONTAINING PROTEIN"/>
    <property type="match status" value="1"/>
</dbReference>
<reference evidence="4 5" key="1">
    <citation type="submission" date="2023-10" db="EMBL/GenBank/DDBJ databases">
        <title>Noviherbaspirillum sp. CPCC 100848 genome assembly.</title>
        <authorList>
            <person name="Li X.Y."/>
            <person name="Fang X.M."/>
        </authorList>
    </citation>
    <scope>NUCLEOTIDE SEQUENCE [LARGE SCALE GENOMIC DNA]</scope>
    <source>
        <strain evidence="4 5">CPCC 100848</strain>
    </source>
</reference>
<dbReference type="Pfam" id="PF00072">
    <property type="entry name" value="Response_reg"/>
    <property type="match status" value="1"/>
</dbReference>
<dbReference type="CDD" id="cd00156">
    <property type="entry name" value="REC"/>
    <property type="match status" value="1"/>
</dbReference>
<keyword evidence="5" id="KW-1185">Reference proteome</keyword>
<protein>
    <submittedName>
        <fullName evidence="4">Response regulator</fullName>
    </submittedName>
</protein>
<dbReference type="InterPro" id="IPR001789">
    <property type="entry name" value="Sig_transdc_resp-reg_receiver"/>
</dbReference>
<evidence type="ECO:0000259" key="3">
    <source>
        <dbReference type="PROSITE" id="PS50110"/>
    </source>
</evidence>
<proteinExistence type="predicted"/>
<dbReference type="Proteomes" id="UP001352263">
    <property type="component" value="Unassembled WGS sequence"/>
</dbReference>
<dbReference type="PROSITE" id="PS50110">
    <property type="entry name" value="RESPONSE_REGULATORY"/>
    <property type="match status" value="1"/>
</dbReference>
<dbReference type="InterPro" id="IPR011006">
    <property type="entry name" value="CheY-like_superfamily"/>
</dbReference>